<dbReference type="PANTHER" id="PTHR14269:SF62">
    <property type="entry name" value="CDP-DIACYLGLYCEROL--GLYCEROL-3-PHOSPHATE 3-PHOSPHATIDYLTRANSFERASE 1, CHLOROPLASTIC"/>
    <property type="match status" value="1"/>
</dbReference>
<comment type="pathway">
    <text evidence="3">Phospholipid metabolism; phosphatidylglycerol biosynthesis; phosphatidylglycerol from CDP-diacylglycerol: step 1/2.</text>
</comment>
<comment type="similarity">
    <text evidence="4 17">Belongs to the CDP-alcohol phosphatidyltransferase class-I family.</text>
</comment>
<feature type="transmembrane region" description="Helical" evidence="18">
    <location>
        <begin position="91"/>
        <end position="110"/>
    </location>
</feature>
<evidence type="ECO:0000256" key="16">
    <source>
        <dbReference type="NCBIfam" id="TIGR00560"/>
    </source>
</evidence>
<evidence type="ECO:0000256" key="9">
    <source>
        <dbReference type="ARBA" id="ARBA00022692"/>
    </source>
</evidence>
<dbReference type="FunFam" id="1.20.120.1760:FF:000008">
    <property type="entry name" value="CDP-diacylglycerol--glycerol-3-phosphate 3-phosphatidyltransferase 2"/>
    <property type="match status" value="1"/>
</dbReference>
<sequence>MAWMPSAKGDRMRPDTSNPLIFRQGSLSAMNIPNILTLARIAFIPLLVVLFYLPFSWSMPVAAGLFGLASITDWLDGYLARRWNQSTPFGAFLDPVADKLMVVVALALLIERYDTLVLTLPALVIIGREIVISALREWMAEMGKRGMVAVSWIGKLKTTLQMVSLLILLALPPTHEFALLGVVVLYTAAILTLWSMIQYLKAAWPHLSRSM</sequence>
<evidence type="ECO:0000256" key="3">
    <source>
        <dbReference type="ARBA" id="ARBA00005042"/>
    </source>
</evidence>
<evidence type="ECO:0000256" key="18">
    <source>
        <dbReference type="SAM" id="Phobius"/>
    </source>
</evidence>
<feature type="transmembrane region" description="Helical" evidence="18">
    <location>
        <begin position="116"/>
        <end position="135"/>
    </location>
</feature>
<dbReference type="InterPro" id="IPR000462">
    <property type="entry name" value="CDP-OH_P_trans"/>
</dbReference>
<dbReference type="NCBIfam" id="TIGR00560">
    <property type="entry name" value="pgsA"/>
    <property type="match status" value="1"/>
</dbReference>
<evidence type="ECO:0000256" key="13">
    <source>
        <dbReference type="ARBA" id="ARBA00023209"/>
    </source>
</evidence>
<dbReference type="Pfam" id="PF01066">
    <property type="entry name" value="CDP-OH_P_transf"/>
    <property type="match status" value="1"/>
</dbReference>
<dbReference type="EMBL" id="AOPO01000012">
    <property type="protein sequence ID" value="ELY20806.1"/>
    <property type="molecule type" value="Genomic_DNA"/>
</dbReference>
<dbReference type="PATRIC" id="fig|1204738.3.peg.3763"/>
<dbReference type="GO" id="GO:0005886">
    <property type="term" value="C:plasma membrane"/>
    <property type="evidence" value="ECO:0007669"/>
    <property type="project" value="TreeGrafter"/>
</dbReference>
<dbReference type="InterPro" id="IPR004570">
    <property type="entry name" value="Phosphatidylglycerol_P_synth"/>
</dbReference>
<dbReference type="EC" id="2.7.8.5" evidence="5 16"/>
<name>L9U838_9GAMM</name>
<dbReference type="PROSITE" id="PS00379">
    <property type="entry name" value="CDP_ALCOHOL_P_TRANSF"/>
    <property type="match status" value="1"/>
</dbReference>
<dbReference type="GO" id="GO:0036094">
    <property type="term" value="F:small molecule binding"/>
    <property type="evidence" value="ECO:0007669"/>
    <property type="project" value="UniProtKB-ARBA"/>
</dbReference>
<evidence type="ECO:0000256" key="2">
    <source>
        <dbReference type="ARBA" id="ARBA00004141"/>
    </source>
</evidence>
<keyword evidence="8 17" id="KW-0808">Transferase</keyword>
<evidence type="ECO:0000256" key="15">
    <source>
        <dbReference type="ARBA" id="ARBA00048586"/>
    </source>
</evidence>
<organism evidence="19 20">
    <name type="scientific">Vreelandella titanicae BH1</name>
    <dbReference type="NCBI Taxonomy" id="1204738"/>
    <lineage>
        <taxon>Bacteria</taxon>
        <taxon>Pseudomonadati</taxon>
        <taxon>Pseudomonadota</taxon>
        <taxon>Gammaproteobacteria</taxon>
        <taxon>Oceanospirillales</taxon>
        <taxon>Halomonadaceae</taxon>
        <taxon>Vreelandella</taxon>
    </lineage>
</organism>
<keyword evidence="13" id="KW-0594">Phospholipid biosynthesis</keyword>
<dbReference type="InterPro" id="IPR048254">
    <property type="entry name" value="CDP_ALCOHOL_P_TRANSF_CS"/>
</dbReference>
<evidence type="ECO:0000313" key="19">
    <source>
        <dbReference type="EMBL" id="ELY20806.1"/>
    </source>
</evidence>
<dbReference type="PANTHER" id="PTHR14269">
    <property type="entry name" value="CDP-DIACYLGLYCEROL--GLYCEROL-3-PHOSPHATE 3-PHOSPHATIDYLTRANSFERASE-RELATED"/>
    <property type="match status" value="1"/>
</dbReference>
<proteinExistence type="inferred from homology"/>
<dbReference type="GO" id="GO:0008444">
    <property type="term" value="F:CDP-diacylglycerol-glycerol-3-phosphate 3-phosphatidyltransferase activity"/>
    <property type="evidence" value="ECO:0007669"/>
    <property type="project" value="UniProtKB-UniRule"/>
</dbReference>
<evidence type="ECO:0000256" key="5">
    <source>
        <dbReference type="ARBA" id="ARBA00013170"/>
    </source>
</evidence>
<keyword evidence="11" id="KW-0443">Lipid metabolism</keyword>
<evidence type="ECO:0000313" key="20">
    <source>
        <dbReference type="Proteomes" id="UP000011651"/>
    </source>
</evidence>
<keyword evidence="10 18" id="KW-1133">Transmembrane helix</keyword>
<dbReference type="GO" id="GO:0050793">
    <property type="term" value="P:regulation of developmental process"/>
    <property type="evidence" value="ECO:0007669"/>
    <property type="project" value="UniProtKB-ARBA"/>
</dbReference>
<dbReference type="InterPro" id="IPR050324">
    <property type="entry name" value="CDP-alcohol_PTase-I"/>
</dbReference>
<dbReference type="Proteomes" id="UP000011651">
    <property type="component" value="Unassembled WGS sequence"/>
</dbReference>
<keyword evidence="12 18" id="KW-0472">Membrane</keyword>
<keyword evidence="7" id="KW-0444">Lipid biosynthesis</keyword>
<dbReference type="GO" id="GO:0046474">
    <property type="term" value="P:glycerophospholipid biosynthetic process"/>
    <property type="evidence" value="ECO:0007669"/>
    <property type="project" value="TreeGrafter"/>
</dbReference>
<comment type="subcellular location">
    <subcellularLocation>
        <location evidence="2">Membrane</location>
        <topology evidence="2">Multi-pass membrane protein</topology>
    </subcellularLocation>
</comment>
<feature type="transmembrane region" description="Helical" evidence="18">
    <location>
        <begin position="177"/>
        <end position="200"/>
    </location>
</feature>
<evidence type="ECO:0000256" key="8">
    <source>
        <dbReference type="ARBA" id="ARBA00022679"/>
    </source>
</evidence>
<comment type="caution">
    <text evidence="19">The sequence shown here is derived from an EMBL/GenBank/DDBJ whole genome shotgun (WGS) entry which is preliminary data.</text>
</comment>
<evidence type="ECO:0000256" key="11">
    <source>
        <dbReference type="ARBA" id="ARBA00023098"/>
    </source>
</evidence>
<dbReference type="AlphaFoldDB" id="L9U838"/>
<accession>L9U838</accession>
<protein>
    <recommendedName>
        <fullName evidence="6 16">CDP-diacylglycerol--glycerol-3-phosphate 3-phosphatidyltransferase</fullName>
        <ecNumber evidence="5 16">2.7.8.5</ecNumber>
    </recommendedName>
</protein>
<evidence type="ECO:0000256" key="1">
    <source>
        <dbReference type="ARBA" id="ARBA00001936"/>
    </source>
</evidence>
<evidence type="ECO:0000256" key="7">
    <source>
        <dbReference type="ARBA" id="ARBA00022516"/>
    </source>
</evidence>
<evidence type="ECO:0000256" key="12">
    <source>
        <dbReference type="ARBA" id="ARBA00023136"/>
    </source>
</evidence>
<keyword evidence="9 18" id="KW-0812">Transmembrane</keyword>
<dbReference type="InterPro" id="IPR043130">
    <property type="entry name" value="CDP-OH_PTrfase_TM_dom"/>
</dbReference>
<evidence type="ECO:0000256" key="10">
    <source>
        <dbReference type="ARBA" id="ARBA00022989"/>
    </source>
</evidence>
<dbReference type="Gene3D" id="1.20.120.1760">
    <property type="match status" value="1"/>
</dbReference>
<evidence type="ECO:0000256" key="6">
    <source>
        <dbReference type="ARBA" id="ARBA00014944"/>
    </source>
</evidence>
<comment type="cofactor">
    <cofactor evidence="1">
        <name>Mn(2+)</name>
        <dbReference type="ChEBI" id="CHEBI:29035"/>
    </cofactor>
</comment>
<dbReference type="PIRSF" id="PIRSF000847">
    <property type="entry name" value="Phos_ph_gly_syn"/>
    <property type="match status" value="1"/>
</dbReference>
<gene>
    <name evidence="19" type="ORF">HALTITAN_2485</name>
</gene>
<dbReference type="GO" id="GO:0005737">
    <property type="term" value="C:cytoplasm"/>
    <property type="evidence" value="ECO:0007669"/>
    <property type="project" value="UniProtKB-ARBA"/>
</dbReference>
<comment type="catalytic activity">
    <reaction evidence="15">
        <text>a CDP-1,2-diacyl-sn-glycerol + sn-glycerol 3-phosphate = a 1,2-diacyl-sn-glycero-3-phospho-(1'-sn-glycero-3'-phosphate) + CMP + H(+)</text>
        <dbReference type="Rhea" id="RHEA:12593"/>
        <dbReference type="ChEBI" id="CHEBI:15378"/>
        <dbReference type="ChEBI" id="CHEBI:57597"/>
        <dbReference type="ChEBI" id="CHEBI:58332"/>
        <dbReference type="ChEBI" id="CHEBI:60110"/>
        <dbReference type="ChEBI" id="CHEBI:60377"/>
        <dbReference type="EC" id="2.7.8.5"/>
    </reaction>
</comment>
<feature type="transmembrane region" description="Helical" evidence="18">
    <location>
        <begin position="147"/>
        <end position="171"/>
    </location>
</feature>
<evidence type="ECO:0000256" key="14">
    <source>
        <dbReference type="ARBA" id="ARBA00023264"/>
    </source>
</evidence>
<evidence type="ECO:0000256" key="17">
    <source>
        <dbReference type="RuleBase" id="RU003750"/>
    </source>
</evidence>
<keyword evidence="14" id="KW-1208">Phospholipid metabolism</keyword>
<evidence type="ECO:0000256" key="4">
    <source>
        <dbReference type="ARBA" id="ARBA00010441"/>
    </source>
</evidence>
<reference evidence="19 20" key="1">
    <citation type="journal article" date="2013" name="Genome Announc.">
        <title>Draft Genome of the Marine Gammaproteobacterium Halomonas titanicae.</title>
        <authorList>
            <person name="Sanchez-Porro C."/>
            <person name="de la Haba R.R."/>
            <person name="Cruz-Hernandez N."/>
            <person name="Gonzalez J.M."/>
            <person name="Reyes-Guirao C."/>
            <person name="Navarro-Sampedro L."/>
            <person name="Carballo M."/>
            <person name="Ventosa A."/>
        </authorList>
    </citation>
    <scope>NUCLEOTIDE SEQUENCE [LARGE SCALE GENOMIC DNA]</scope>
    <source>
        <strain evidence="19 20">BH1</strain>
    </source>
</reference>